<feature type="transmembrane region" description="Helical" evidence="7">
    <location>
        <begin position="41"/>
        <end position="63"/>
    </location>
</feature>
<evidence type="ECO:0000313" key="9">
    <source>
        <dbReference type="Proteomes" id="UP000480185"/>
    </source>
</evidence>
<name>A0A6G1X960_9BACI</name>
<comment type="caution">
    <text evidence="8">The sequence shown here is derived from an EMBL/GenBank/DDBJ whole genome shotgun (WGS) entry which is preliminary data.</text>
</comment>
<keyword evidence="5 7" id="KW-1133">Transmembrane helix</keyword>
<evidence type="ECO:0000256" key="3">
    <source>
        <dbReference type="ARBA" id="ARBA00022475"/>
    </source>
</evidence>
<evidence type="ECO:0000256" key="6">
    <source>
        <dbReference type="ARBA" id="ARBA00023136"/>
    </source>
</evidence>
<dbReference type="GO" id="GO:0005886">
    <property type="term" value="C:plasma membrane"/>
    <property type="evidence" value="ECO:0007669"/>
    <property type="project" value="UniProtKB-SubCell"/>
</dbReference>
<dbReference type="AlphaFoldDB" id="A0A6G1X960"/>
<evidence type="ECO:0000256" key="1">
    <source>
        <dbReference type="ARBA" id="ARBA00004651"/>
    </source>
</evidence>
<keyword evidence="3" id="KW-1003">Cell membrane</keyword>
<dbReference type="Pfam" id="PF07681">
    <property type="entry name" value="DoxX"/>
    <property type="match status" value="1"/>
</dbReference>
<evidence type="ECO:0000313" key="8">
    <source>
        <dbReference type="EMBL" id="MRG87469.1"/>
    </source>
</evidence>
<sequence>MYTSVPAMKLIRYIVAYVFITSGVMKLVNEELANYFMSLGLPYPILLLNLVAFCEVVGGVLILAQKWVKYATIPLIVIMVVAILLTKVPILHTGFLVFAFEARLDIVMLVLLIILNAKFPK</sequence>
<dbReference type="PANTHER" id="PTHR33452:SF1">
    <property type="entry name" value="INNER MEMBRANE PROTEIN YPHA-RELATED"/>
    <property type="match status" value="1"/>
</dbReference>
<feature type="transmembrane region" description="Helical" evidence="7">
    <location>
        <begin position="96"/>
        <end position="115"/>
    </location>
</feature>
<dbReference type="InterPro" id="IPR051907">
    <property type="entry name" value="DoxX-like_oxidoreductase"/>
</dbReference>
<evidence type="ECO:0000256" key="2">
    <source>
        <dbReference type="ARBA" id="ARBA00006679"/>
    </source>
</evidence>
<dbReference type="RefSeq" id="WP_153729354.1">
    <property type="nucleotide sequence ID" value="NZ_WJNH01000009.1"/>
</dbReference>
<gene>
    <name evidence="8" type="ORF">GH754_14330</name>
</gene>
<feature type="transmembrane region" description="Helical" evidence="7">
    <location>
        <begin position="70"/>
        <end position="90"/>
    </location>
</feature>
<dbReference type="EMBL" id="WJNH01000009">
    <property type="protein sequence ID" value="MRG87469.1"/>
    <property type="molecule type" value="Genomic_DNA"/>
</dbReference>
<dbReference type="InterPro" id="IPR032808">
    <property type="entry name" value="DoxX"/>
</dbReference>
<evidence type="ECO:0000256" key="4">
    <source>
        <dbReference type="ARBA" id="ARBA00022692"/>
    </source>
</evidence>
<reference evidence="8 9" key="1">
    <citation type="submission" date="2019-11" db="EMBL/GenBank/DDBJ databases">
        <authorList>
            <person name="Li J."/>
        </authorList>
    </citation>
    <scope>NUCLEOTIDE SEQUENCE [LARGE SCALE GENOMIC DNA]</scope>
    <source>
        <strain evidence="8 9">J4</strain>
    </source>
</reference>
<comment type="subcellular location">
    <subcellularLocation>
        <location evidence="1">Cell membrane</location>
        <topology evidence="1">Multi-pass membrane protein</topology>
    </subcellularLocation>
</comment>
<dbReference type="OrthoDB" id="2969770at2"/>
<keyword evidence="4 7" id="KW-0812">Transmembrane</keyword>
<accession>A0A6G1X960</accession>
<dbReference type="PANTHER" id="PTHR33452">
    <property type="entry name" value="OXIDOREDUCTASE CATD-RELATED"/>
    <property type="match status" value="1"/>
</dbReference>
<protein>
    <submittedName>
        <fullName evidence="8">DoxX family membrane protein</fullName>
    </submittedName>
</protein>
<keyword evidence="9" id="KW-1185">Reference proteome</keyword>
<comment type="similarity">
    <text evidence="2">Belongs to the DoxX family.</text>
</comment>
<proteinExistence type="inferred from homology"/>
<organism evidence="8 9">
    <name type="scientific">Salinibacillus xinjiangensis</name>
    <dbReference type="NCBI Taxonomy" id="1229268"/>
    <lineage>
        <taxon>Bacteria</taxon>
        <taxon>Bacillati</taxon>
        <taxon>Bacillota</taxon>
        <taxon>Bacilli</taxon>
        <taxon>Bacillales</taxon>
        <taxon>Bacillaceae</taxon>
        <taxon>Salinibacillus</taxon>
    </lineage>
</organism>
<keyword evidence="6 7" id="KW-0472">Membrane</keyword>
<evidence type="ECO:0000256" key="7">
    <source>
        <dbReference type="SAM" id="Phobius"/>
    </source>
</evidence>
<feature type="transmembrane region" description="Helical" evidence="7">
    <location>
        <begin position="10"/>
        <end position="29"/>
    </location>
</feature>
<dbReference type="Proteomes" id="UP000480185">
    <property type="component" value="Unassembled WGS sequence"/>
</dbReference>
<evidence type="ECO:0000256" key="5">
    <source>
        <dbReference type="ARBA" id="ARBA00022989"/>
    </source>
</evidence>